<keyword evidence="5" id="KW-0645">Protease</keyword>
<organism evidence="15 16">
    <name type="scientific">Myxozyma melibiosi</name>
    <dbReference type="NCBI Taxonomy" id="54550"/>
    <lineage>
        <taxon>Eukaryota</taxon>
        <taxon>Fungi</taxon>
        <taxon>Dikarya</taxon>
        <taxon>Ascomycota</taxon>
        <taxon>Saccharomycotina</taxon>
        <taxon>Lipomycetes</taxon>
        <taxon>Lipomycetales</taxon>
        <taxon>Lipomycetaceae</taxon>
        <taxon>Myxozyma</taxon>
    </lineage>
</organism>
<proteinExistence type="inferred from homology"/>
<dbReference type="EMBL" id="JBBJBU010000004">
    <property type="protein sequence ID" value="KAK7205722.1"/>
    <property type="molecule type" value="Genomic_DNA"/>
</dbReference>
<evidence type="ECO:0000256" key="10">
    <source>
        <dbReference type="ARBA" id="ARBA00022840"/>
    </source>
</evidence>
<feature type="domain" description="AAA+ ATPase" evidence="14">
    <location>
        <begin position="251"/>
        <end position="387"/>
    </location>
</feature>
<dbReference type="InterPro" id="IPR048438">
    <property type="entry name" value="Yme1-like_N"/>
</dbReference>
<comment type="similarity">
    <text evidence="4">In the N-terminal section; belongs to the AAA ATPase family.</text>
</comment>
<keyword evidence="7" id="KW-0547">Nucleotide-binding</keyword>
<dbReference type="Gene3D" id="3.40.50.300">
    <property type="entry name" value="P-loop containing nucleotide triphosphate hydrolases"/>
    <property type="match status" value="1"/>
</dbReference>
<dbReference type="Pfam" id="PF00004">
    <property type="entry name" value="AAA"/>
    <property type="match status" value="1"/>
</dbReference>
<dbReference type="Pfam" id="PF01434">
    <property type="entry name" value="Peptidase_M41"/>
    <property type="match status" value="1"/>
</dbReference>
<dbReference type="SUPFAM" id="SSF140990">
    <property type="entry name" value="FtsH protease domain-like"/>
    <property type="match status" value="1"/>
</dbReference>
<dbReference type="PANTHER" id="PTHR23076">
    <property type="entry name" value="METALLOPROTEASE M41 FTSH"/>
    <property type="match status" value="1"/>
</dbReference>
<evidence type="ECO:0000256" key="1">
    <source>
        <dbReference type="ARBA" id="ARBA00001947"/>
    </source>
</evidence>
<dbReference type="InterPro" id="IPR037219">
    <property type="entry name" value="Peptidase_M41-like"/>
</dbReference>
<name>A0ABR1F7D7_9ASCO</name>
<keyword evidence="8" id="KW-0378">Hydrolase</keyword>
<evidence type="ECO:0000256" key="13">
    <source>
        <dbReference type="SAM" id="MobiDB-lite"/>
    </source>
</evidence>
<evidence type="ECO:0000256" key="11">
    <source>
        <dbReference type="ARBA" id="ARBA00023049"/>
    </source>
</evidence>
<dbReference type="RefSeq" id="XP_064768755.1">
    <property type="nucleotide sequence ID" value="XM_064914075.1"/>
</dbReference>
<reference evidence="15 16" key="1">
    <citation type="submission" date="2024-03" db="EMBL/GenBank/DDBJ databases">
        <title>Genome-scale model development and genomic sequencing of the oleaginous clade Lipomyces.</title>
        <authorList>
            <consortium name="Lawrence Berkeley National Laboratory"/>
            <person name="Czajka J.J."/>
            <person name="Han Y."/>
            <person name="Kim J."/>
            <person name="Mondo S.J."/>
            <person name="Hofstad B.A."/>
            <person name="Robles A."/>
            <person name="Haridas S."/>
            <person name="Riley R."/>
            <person name="LaButti K."/>
            <person name="Pangilinan J."/>
            <person name="Andreopoulos W."/>
            <person name="Lipzen A."/>
            <person name="Yan J."/>
            <person name="Wang M."/>
            <person name="Ng V."/>
            <person name="Grigoriev I.V."/>
            <person name="Spatafora J.W."/>
            <person name="Magnuson J.K."/>
            <person name="Baker S.E."/>
            <person name="Pomraning K.R."/>
        </authorList>
    </citation>
    <scope>NUCLEOTIDE SEQUENCE [LARGE SCALE GENOMIC DNA]</scope>
    <source>
        <strain evidence="15 16">Phaff 52-87</strain>
    </source>
</reference>
<dbReference type="Pfam" id="PF17862">
    <property type="entry name" value="AAA_lid_3"/>
    <property type="match status" value="1"/>
</dbReference>
<evidence type="ECO:0000256" key="7">
    <source>
        <dbReference type="ARBA" id="ARBA00022741"/>
    </source>
</evidence>
<dbReference type="InterPro" id="IPR003959">
    <property type="entry name" value="ATPase_AAA_core"/>
</dbReference>
<evidence type="ECO:0000256" key="5">
    <source>
        <dbReference type="ARBA" id="ARBA00022670"/>
    </source>
</evidence>
<dbReference type="PANTHER" id="PTHR23076:SF97">
    <property type="entry name" value="ATP-DEPENDENT ZINC METALLOPROTEASE YME1L1"/>
    <property type="match status" value="1"/>
</dbReference>
<dbReference type="GeneID" id="90039587"/>
<protein>
    <submittedName>
        <fullName evidence="15">Peptidase family M41-domain-containing protein</fullName>
    </submittedName>
</protein>
<dbReference type="Pfam" id="PF21232">
    <property type="entry name" value="Yme1-like_N"/>
    <property type="match status" value="1"/>
</dbReference>
<evidence type="ECO:0000256" key="12">
    <source>
        <dbReference type="ARBA" id="ARBA00023136"/>
    </source>
</evidence>
<keyword evidence="6" id="KW-0479">Metal-binding</keyword>
<dbReference type="CDD" id="cd19501">
    <property type="entry name" value="RecA-like_FtsH"/>
    <property type="match status" value="1"/>
</dbReference>
<evidence type="ECO:0000256" key="2">
    <source>
        <dbReference type="ARBA" id="ARBA00004370"/>
    </source>
</evidence>
<evidence type="ECO:0000256" key="8">
    <source>
        <dbReference type="ARBA" id="ARBA00022801"/>
    </source>
</evidence>
<keyword evidence="10" id="KW-0067">ATP-binding</keyword>
<dbReference type="SMART" id="SM00382">
    <property type="entry name" value="AAA"/>
    <property type="match status" value="1"/>
</dbReference>
<feature type="compositionally biased region" description="Basic and acidic residues" evidence="13">
    <location>
        <begin position="640"/>
        <end position="654"/>
    </location>
</feature>
<comment type="cofactor">
    <cofactor evidence="1">
        <name>Zn(2+)</name>
        <dbReference type="ChEBI" id="CHEBI:29105"/>
    </cofactor>
</comment>
<evidence type="ECO:0000256" key="9">
    <source>
        <dbReference type="ARBA" id="ARBA00022833"/>
    </source>
</evidence>
<dbReference type="InterPro" id="IPR000642">
    <property type="entry name" value="Peptidase_M41"/>
</dbReference>
<keyword evidence="12" id="KW-0472">Membrane</keyword>
<dbReference type="Gene3D" id="1.10.8.60">
    <property type="match status" value="1"/>
</dbReference>
<keyword evidence="16" id="KW-1185">Reference proteome</keyword>
<evidence type="ECO:0000256" key="4">
    <source>
        <dbReference type="ARBA" id="ARBA00010550"/>
    </source>
</evidence>
<dbReference type="InterPro" id="IPR041569">
    <property type="entry name" value="AAA_lid_3"/>
</dbReference>
<sequence length="687" mass="74451">MSSRLLLSSVALRPALCRAITHSVSRQPIASSILPVLRPLLRPRPRPSSPLSLAPSSRLISSWAARRLSAKEEKANLQKNNPDAQADLYADLLEHGYPQFVIERYQNKSIARNKTCDAYYYEAIARTGGQPAQSLDYQSSRASAPATAVSASSAAAAASAPGFIGRAANTGDKFDPIHVVIQDGKGSLVFRYLKLLASFAFTYFANKDTSVTQPTVRFSDVHGVDEARADLEEVVDFLRDPAKFTGLGGRLPKGVLLTGPPGTGKTLLARAVAGEAGVPFFFMSGSEFDEMYVGVGAKRVRELFAAAKAKAPSIVFIDELDAIGGKRNSRDQAYVKQTLNQLLVDLDGFSQTTGVIFIAATNFPELLDPALTRPGRFDKIVNVDLPDVRGRIAILRHHMKNVIANKSVDVDAIARGTPGFSGADLQNLVNQAAIYASRQNAVAVDTQHFEWAKDKILMGAEKTTMVLTEESKRLTAYHEAGHALMAMYTPGATALYKATILPRGRALGVTFQLPEMDKYSQSKKELLAQIDVCMGGKAAEEFINGVENVTSGCSSDLRQATKVARAMVASYGMSEKVGPVELAEDWSQWSATTRELAESEIRDVLQKSEDRAQKLLRDRSVELKRLAEALVEYETLDRQDIERAVKGEKPEKPIPPKKSNQIVSKPSSAGGLLPAPAPVARDSTSSS</sequence>
<dbReference type="InterPro" id="IPR027417">
    <property type="entry name" value="P-loop_NTPase"/>
</dbReference>
<gene>
    <name evidence="15" type="ORF">BZA70DRAFT_288911</name>
</gene>
<comment type="subcellular location">
    <subcellularLocation>
        <location evidence="2">Membrane</location>
    </subcellularLocation>
</comment>
<dbReference type="InterPro" id="IPR005936">
    <property type="entry name" value="FtsH"/>
</dbReference>
<dbReference type="Gene3D" id="1.20.58.760">
    <property type="entry name" value="Peptidase M41"/>
    <property type="match status" value="1"/>
</dbReference>
<dbReference type="HAMAP" id="MF_01458">
    <property type="entry name" value="FtsH"/>
    <property type="match status" value="1"/>
</dbReference>
<dbReference type="Proteomes" id="UP001498771">
    <property type="component" value="Unassembled WGS sequence"/>
</dbReference>
<evidence type="ECO:0000256" key="6">
    <source>
        <dbReference type="ARBA" id="ARBA00022723"/>
    </source>
</evidence>
<evidence type="ECO:0000256" key="3">
    <source>
        <dbReference type="ARBA" id="ARBA00010044"/>
    </source>
</evidence>
<dbReference type="InterPro" id="IPR003593">
    <property type="entry name" value="AAA+_ATPase"/>
</dbReference>
<evidence type="ECO:0000313" key="16">
    <source>
        <dbReference type="Proteomes" id="UP001498771"/>
    </source>
</evidence>
<keyword evidence="11" id="KW-0482">Metalloprotease</keyword>
<comment type="similarity">
    <text evidence="3">In the C-terminal section; belongs to the peptidase M41 family.</text>
</comment>
<evidence type="ECO:0000259" key="14">
    <source>
        <dbReference type="SMART" id="SM00382"/>
    </source>
</evidence>
<dbReference type="NCBIfam" id="TIGR01241">
    <property type="entry name" value="FtsH_fam"/>
    <property type="match status" value="1"/>
</dbReference>
<comment type="caution">
    <text evidence="15">The sequence shown here is derived from an EMBL/GenBank/DDBJ whole genome shotgun (WGS) entry which is preliminary data.</text>
</comment>
<accession>A0ABR1F7D7</accession>
<feature type="compositionally biased region" description="Low complexity" evidence="13">
    <location>
        <begin position="666"/>
        <end position="680"/>
    </location>
</feature>
<keyword evidence="9" id="KW-0862">Zinc</keyword>
<dbReference type="SUPFAM" id="SSF52540">
    <property type="entry name" value="P-loop containing nucleoside triphosphate hydrolases"/>
    <property type="match status" value="1"/>
</dbReference>
<evidence type="ECO:0000313" key="15">
    <source>
        <dbReference type="EMBL" id="KAK7205722.1"/>
    </source>
</evidence>
<feature type="region of interest" description="Disordered" evidence="13">
    <location>
        <begin position="640"/>
        <end position="687"/>
    </location>
</feature>